<dbReference type="RefSeq" id="WP_008380141.1">
    <property type="nucleotide sequence ID" value="NZ_BAOP01000022.1"/>
</dbReference>
<evidence type="ECO:0000313" key="4">
    <source>
        <dbReference type="Proteomes" id="UP000035009"/>
    </source>
</evidence>
<keyword evidence="2" id="KW-0472">Membrane</keyword>
<evidence type="ECO:0000256" key="2">
    <source>
        <dbReference type="SAM" id="Phobius"/>
    </source>
</evidence>
<dbReference type="STRING" id="410332.SAMN04488550_0597"/>
<dbReference type="EMBL" id="BAOP01000022">
    <property type="protein sequence ID" value="GAC80840.1"/>
    <property type="molecule type" value="Genomic_DNA"/>
</dbReference>
<gene>
    <name evidence="3" type="ORF">GM1_022_00510</name>
</gene>
<evidence type="ECO:0000313" key="3">
    <source>
        <dbReference type="EMBL" id="GAC80840.1"/>
    </source>
</evidence>
<keyword evidence="4" id="KW-1185">Reference proteome</keyword>
<keyword evidence="2" id="KW-1133">Transmembrane helix</keyword>
<evidence type="ECO:0000256" key="1">
    <source>
        <dbReference type="SAM" id="MobiDB-lite"/>
    </source>
</evidence>
<reference evidence="3 4" key="1">
    <citation type="submission" date="2013-02" db="EMBL/GenBank/DDBJ databases">
        <title>Whole genome shotgun sequence of Gordonia malaquae NBRC 108250.</title>
        <authorList>
            <person name="Yoshida I."/>
            <person name="Hosoyama A."/>
            <person name="Tsuchikane K."/>
            <person name="Ando Y."/>
            <person name="Baba S."/>
            <person name="Ohji S."/>
            <person name="Hamada M."/>
            <person name="Tamura T."/>
            <person name="Yamazoe A."/>
            <person name="Yamazaki S."/>
            <person name="Fujita N."/>
        </authorList>
    </citation>
    <scope>NUCLEOTIDE SEQUENCE [LARGE SCALE GENOMIC DNA]</scope>
    <source>
        <strain evidence="3 4">NBRC 108250</strain>
    </source>
</reference>
<dbReference type="AlphaFoldDB" id="M3UM34"/>
<sequence>MSDNEEFEYVDEDGNPLSADEIAALGDEVEIVEETVEAPTAVPAQPAAEAPTPAAPATQGRKVPKAALAGVAAVVVLIGGGAVWGLHTLGNQNTAADVKAAVSSKTEAVKSSVAVKSSEVLGPPEEEKSDRTGTRVTGATCMDPAPAVWDGEGDPPEHRLRRESAADLPSSVTARVKRRHKDDPSEISMVQPEKGRLDIYASGAVGNYNRAEISIAGGVPVVLGDGGVLRVGRDVGICPTTSRITRFAVVSGNREKSIEILSSKAVGDTMYGITDDEVIELSLEKVDPPSDSSAASSPAPSK</sequence>
<accession>M3UM34</accession>
<dbReference type="OrthoDB" id="4384728at2"/>
<feature type="region of interest" description="Disordered" evidence="1">
    <location>
        <begin position="115"/>
        <end position="186"/>
    </location>
</feature>
<feature type="transmembrane region" description="Helical" evidence="2">
    <location>
        <begin position="66"/>
        <end position="86"/>
    </location>
</feature>
<feature type="compositionally biased region" description="Basic and acidic residues" evidence="1">
    <location>
        <begin position="155"/>
        <end position="165"/>
    </location>
</feature>
<comment type="caution">
    <text evidence="3">The sequence shown here is derived from an EMBL/GenBank/DDBJ whole genome shotgun (WGS) entry which is preliminary data.</text>
</comment>
<protein>
    <submittedName>
        <fullName evidence="3">Uncharacterized protein</fullName>
    </submittedName>
</protein>
<organism evidence="3 4">
    <name type="scientific">Gordonia malaquae NBRC 108250</name>
    <dbReference type="NCBI Taxonomy" id="1223542"/>
    <lineage>
        <taxon>Bacteria</taxon>
        <taxon>Bacillati</taxon>
        <taxon>Actinomycetota</taxon>
        <taxon>Actinomycetes</taxon>
        <taxon>Mycobacteriales</taxon>
        <taxon>Gordoniaceae</taxon>
        <taxon>Gordonia</taxon>
    </lineage>
</organism>
<dbReference type="Proteomes" id="UP000035009">
    <property type="component" value="Unassembled WGS sequence"/>
</dbReference>
<keyword evidence="2" id="KW-0812">Transmembrane</keyword>
<dbReference type="eggNOG" id="ENOG5031VYY">
    <property type="taxonomic scope" value="Bacteria"/>
</dbReference>
<name>M3UM34_GORML</name>
<proteinExistence type="predicted"/>